<dbReference type="InterPro" id="IPR036890">
    <property type="entry name" value="HATPase_C_sf"/>
</dbReference>
<evidence type="ECO:0000259" key="2">
    <source>
        <dbReference type="Pfam" id="PF14501"/>
    </source>
</evidence>
<reference evidence="3 4" key="1">
    <citation type="submission" date="2019-12" db="EMBL/GenBank/DDBJ databases">
        <authorList>
            <person name="Yang R."/>
        </authorList>
    </citation>
    <scope>NUCLEOTIDE SEQUENCE [LARGE SCALE GENOMIC DNA]</scope>
    <source>
        <strain evidence="3 4">DONG20-135</strain>
    </source>
</reference>
<keyword evidence="1" id="KW-1133">Transmembrane helix</keyword>
<keyword evidence="4" id="KW-1185">Reference proteome</keyword>
<reference evidence="3 4" key="2">
    <citation type="submission" date="2020-01" db="EMBL/GenBank/DDBJ databases">
        <title>Clostridiaceae sp. nov. isolated from the gut of human by culturomics.</title>
        <authorList>
            <person name="Chang Y."/>
        </authorList>
    </citation>
    <scope>NUCLEOTIDE SEQUENCE [LARGE SCALE GENOMIC DNA]</scope>
    <source>
        <strain evidence="3 4">DONG20-135</strain>
    </source>
</reference>
<proteinExistence type="predicted"/>
<feature type="transmembrane region" description="Helical" evidence="1">
    <location>
        <begin position="69"/>
        <end position="86"/>
    </location>
</feature>
<keyword evidence="1" id="KW-0812">Transmembrane</keyword>
<feature type="transmembrane region" description="Helical" evidence="1">
    <location>
        <begin position="168"/>
        <end position="185"/>
    </location>
</feature>
<dbReference type="CDD" id="cd16935">
    <property type="entry name" value="HATPase_AgrC-ComD-like"/>
    <property type="match status" value="1"/>
</dbReference>
<feature type="transmembrane region" description="Helical" evidence="1">
    <location>
        <begin position="125"/>
        <end position="147"/>
    </location>
</feature>
<dbReference type="Pfam" id="PF14501">
    <property type="entry name" value="HATPase_c_5"/>
    <property type="match status" value="1"/>
</dbReference>
<dbReference type="AlphaFoldDB" id="A0A6N8U641"/>
<feature type="transmembrane region" description="Helical" evidence="1">
    <location>
        <begin position="93"/>
        <end position="113"/>
    </location>
</feature>
<dbReference type="SUPFAM" id="SSF55874">
    <property type="entry name" value="ATPase domain of HSP90 chaperone/DNA topoisomerase II/histidine kinase"/>
    <property type="match status" value="1"/>
</dbReference>
<keyword evidence="1" id="KW-0472">Membrane</keyword>
<dbReference type="EMBL" id="WUUQ01000002">
    <property type="protein sequence ID" value="MXQ73666.1"/>
    <property type="molecule type" value="Genomic_DNA"/>
</dbReference>
<evidence type="ECO:0000313" key="4">
    <source>
        <dbReference type="Proteomes" id="UP000434036"/>
    </source>
</evidence>
<evidence type="ECO:0000313" key="3">
    <source>
        <dbReference type="EMBL" id="MXQ73666.1"/>
    </source>
</evidence>
<feature type="transmembrane region" description="Helical" evidence="1">
    <location>
        <begin position="197"/>
        <end position="216"/>
    </location>
</feature>
<accession>A0A6N8U641</accession>
<dbReference type="GO" id="GO:0042802">
    <property type="term" value="F:identical protein binding"/>
    <property type="evidence" value="ECO:0007669"/>
    <property type="project" value="TreeGrafter"/>
</dbReference>
<dbReference type="InterPro" id="IPR032834">
    <property type="entry name" value="NatK-like_C"/>
</dbReference>
<comment type="caution">
    <text evidence="3">The sequence shown here is derived from an EMBL/GenBank/DDBJ whole genome shotgun (WGS) entry which is preliminary data.</text>
</comment>
<dbReference type="Gene3D" id="3.30.565.10">
    <property type="entry name" value="Histidine kinase-like ATPase, C-terminal domain"/>
    <property type="match status" value="1"/>
</dbReference>
<organism evidence="3 4">
    <name type="scientific">Copranaerobaculum intestinale</name>
    <dbReference type="NCBI Taxonomy" id="2692629"/>
    <lineage>
        <taxon>Bacteria</taxon>
        <taxon>Bacillati</taxon>
        <taxon>Bacillota</taxon>
        <taxon>Erysipelotrichia</taxon>
        <taxon>Erysipelotrichales</taxon>
        <taxon>Erysipelotrichaceae</taxon>
        <taxon>Copranaerobaculum</taxon>
    </lineage>
</organism>
<protein>
    <submittedName>
        <fullName evidence="3">GHKL domain-containing protein</fullName>
    </submittedName>
</protein>
<sequence length="445" mass="52182">MVNTFMILLFPYLDFIPFAVPRYLLFRDKLRISFRWVMILIIAMATVNAAVFYFFNAAGYAFAAQWTTAIRYGFMLMNLILSFALIKDSFAKLMFTYLLLFAWSFFVFGNANFIESRFFWEFSNIHPYLIYNCARMLIYGVTCPFMFHFFHHTVREAMMIQDDALWRYLWIIPLFSAVFGMLYCFNDDLYAYASWEFLISRYLMLLGSCYVSYVALKVLKISQSRMQLEETLTYTDRCMMAQKKQFDVLAKHMEDMQKARHDLRQHLTVVQHYVDTDDKKGLKNYLEMYKRELPADVVELYSRNDVINALICYYAGLSRDHKIRFDARIDYPDTTSISETDITVLLGNLLENAVEACMRQLSGQGFIKLHMKSYKKNALLILLDNSCNETVTFENGIPLSSKRAGKGIGVGSIKDIAKRYHGVVRFQQKDNLFCTSVMMQYDENQ</sequence>
<dbReference type="PANTHER" id="PTHR40448:SF1">
    <property type="entry name" value="TWO-COMPONENT SENSOR HISTIDINE KINASE"/>
    <property type="match status" value="1"/>
</dbReference>
<dbReference type="PANTHER" id="PTHR40448">
    <property type="entry name" value="TWO-COMPONENT SENSOR HISTIDINE KINASE"/>
    <property type="match status" value="1"/>
</dbReference>
<evidence type="ECO:0000256" key="1">
    <source>
        <dbReference type="SAM" id="Phobius"/>
    </source>
</evidence>
<gene>
    <name evidence="3" type="ORF">GSF08_06920</name>
</gene>
<feature type="transmembrane region" description="Helical" evidence="1">
    <location>
        <begin position="6"/>
        <end position="25"/>
    </location>
</feature>
<feature type="domain" description="Sensor histidine kinase NatK-like C-terminal" evidence="2">
    <location>
        <begin position="340"/>
        <end position="440"/>
    </location>
</feature>
<name>A0A6N8U641_9FIRM</name>
<feature type="transmembrane region" description="Helical" evidence="1">
    <location>
        <begin position="37"/>
        <end position="63"/>
    </location>
</feature>
<dbReference type="Proteomes" id="UP000434036">
    <property type="component" value="Unassembled WGS sequence"/>
</dbReference>